<dbReference type="PRINTS" id="PR00080">
    <property type="entry name" value="SDRFAMILY"/>
</dbReference>
<evidence type="ECO:0000256" key="2">
    <source>
        <dbReference type="ARBA" id="ARBA00023002"/>
    </source>
</evidence>
<evidence type="ECO:0000256" key="1">
    <source>
        <dbReference type="ARBA" id="ARBA00006484"/>
    </source>
</evidence>
<evidence type="ECO:0000313" key="5">
    <source>
        <dbReference type="Proteomes" id="UP001353858"/>
    </source>
</evidence>
<evidence type="ECO:0000313" key="4">
    <source>
        <dbReference type="EMBL" id="KAK4876645.1"/>
    </source>
</evidence>
<dbReference type="AlphaFoldDB" id="A0AAN7SPS6"/>
<dbReference type="GO" id="GO:0016616">
    <property type="term" value="F:oxidoreductase activity, acting on the CH-OH group of donors, NAD or NADP as acceptor"/>
    <property type="evidence" value="ECO:0007669"/>
    <property type="project" value="TreeGrafter"/>
</dbReference>
<dbReference type="SUPFAM" id="SSF51735">
    <property type="entry name" value="NAD(P)-binding Rossmann-fold domains"/>
    <property type="match status" value="1"/>
</dbReference>
<dbReference type="PANTHER" id="PTHR44229:SF8">
    <property type="entry name" value="ALCOHOL DEHYDROGENASE-RELATED"/>
    <property type="match status" value="1"/>
</dbReference>
<evidence type="ECO:0000256" key="3">
    <source>
        <dbReference type="RuleBase" id="RU000363"/>
    </source>
</evidence>
<dbReference type="Gene3D" id="3.40.50.720">
    <property type="entry name" value="NAD(P)-binding Rossmann-like Domain"/>
    <property type="match status" value="1"/>
</dbReference>
<reference evidence="5" key="1">
    <citation type="submission" date="2023-01" db="EMBL/GenBank/DDBJ databases">
        <title>Key to firefly adult light organ development and bioluminescence: homeobox transcription factors regulate luciferase expression and transportation to peroxisome.</title>
        <authorList>
            <person name="Fu X."/>
        </authorList>
    </citation>
    <scope>NUCLEOTIDE SEQUENCE [LARGE SCALE GENOMIC DNA]</scope>
</reference>
<comment type="similarity">
    <text evidence="1 3">Belongs to the short-chain dehydrogenases/reductases (SDR) family.</text>
</comment>
<name>A0AAN7SPS6_9COLE</name>
<evidence type="ECO:0008006" key="6">
    <source>
        <dbReference type="Google" id="ProtNLM"/>
    </source>
</evidence>
<accession>A0AAN7SPS6</accession>
<keyword evidence="5" id="KW-1185">Reference proteome</keyword>
<protein>
    <recommendedName>
        <fullName evidence="6">15-hydroxyprostaglandin dehydrogenase [NAD(+)]-like</fullName>
    </recommendedName>
</protein>
<dbReference type="GO" id="GO:0005737">
    <property type="term" value="C:cytoplasm"/>
    <property type="evidence" value="ECO:0007669"/>
    <property type="project" value="TreeGrafter"/>
</dbReference>
<dbReference type="Proteomes" id="UP001353858">
    <property type="component" value="Unassembled WGS sequence"/>
</dbReference>
<gene>
    <name evidence="4" type="ORF">RN001_009151</name>
</gene>
<dbReference type="Pfam" id="PF00106">
    <property type="entry name" value="adh_short"/>
    <property type="match status" value="1"/>
</dbReference>
<dbReference type="PRINTS" id="PR00081">
    <property type="entry name" value="GDHRDH"/>
</dbReference>
<comment type="caution">
    <text evidence="4">The sequence shown here is derived from an EMBL/GenBank/DDBJ whole genome shotgun (WGS) entry which is preliminary data.</text>
</comment>
<dbReference type="InterPro" id="IPR002347">
    <property type="entry name" value="SDR_fam"/>
</dbReference>
<dbReference type="InterPro" id="IPR020904">
    <property type="entry name" value="Sc_DH/Rdtase_CS"/>
</dbReference>
<keyword evidence="2" id="KW-0560">Oxidoreductase</keyword>
<organism evidence="4 5">
    <name type="scientific">Aquatica leii</name>
    <dbReference type="NCBI Taxonomy" id="1421715"/>
    <lineage>
        <taxon>Eukaryota</taxon>
        <taxon>Metazoa</taxon>
        <taxon>Ecdysozoa</taxon>
        <taxon>Arthropoda</taxon>
        <taxon>Hexapoda</taxon>
        <taxon>Insecta</taxon>
        <taxon>Pterygota</taxon>
        <taxon>Neoptera</taxon>
        <taxon>Endopterygota</taxon>
        <taxon>Coleoptera</taxon>
        <taxon>Polyphaga</taxon>
        <taxon>Elateriformia</taxon>
        <taxon>Elateroidea</taxon>
        <taxon>Lampyridae</taxon>
        <taxon>Luciolinae</taxon>
        <taxon>Aquatica</taxon>
    </lineage>
</organism>
<dbReference type="PANTHER" id="PTHR44229">
    <property type="entry name" value="15-HYDROXYPROSTAGLANDIN DEHYDROGENASE [NAD(+)]"/>
    <property type="match status" value="1"/>
</dbReference>
<sequence>MFEIIGKVAVVTGGASGIGLSISKALLENGVKAVTIVDNDEKNGKVVLQNIKDEYGDERAIFIKTDVADKKQLENALQSTVDTFNHVDILVNNAGVGLDSDWEKAIAINLTATVTGTILAIENYLSKFKTGNEGIVLNVSSILGLDSCSCSPVYSATKRGIIGLTKSFGSTLHYERCKIRVMAICPGFTNTSLLQTGTSTFLNNDYCEMSAKEFGKIFLQDVASVSKAAIEMIRNGENGCVWVVEDNQPPYEIEFLPRQKLKKNE</sequence>
<dbReference type="InterPro" id="IPR036291">
    <property type="entry name" value="NAD(P)-bd_dom_sf"/>
</dbReference>
<dbReference type="EMBL" id="JARPUR010000004">
    <property type="protein sequence ID" value="KAK4876645.1"/>
    <property type="molecule type" value="Genomic_DNA"/>
</dbReference>
<dbReference type="FunFam" id="3.40.50.720:FF:000149">
    <property type="entry name" value="15-hydroxyprostaglandin dehydrogenase [NAD(+)]"/>
    <property type="match status" value="1"/>
</dbReference>
<proteinExistence type="inferred from homology"/>
<dbReference type="PROSITE" id="PS00061">
    <property type="entry name" value="ADH_SHORT"/>
    <property type="match status" value="1"/>
</dbReference>